<evidence type="ECO:0000259" key="13">
    <source>
        <dbReference type="Pfam" id="PF14841"/>
    </source>
</evidence>
<evidence type="ECO:0000256" key="9">
    <source>
        <dbReference type="ARBA" id="ARBA00023143"/>
    </source>
</evidence>
<evidence type="ECO:0000256" key="3">
    <source>
        <dbReference type="ARBA" id="ARBA00010299"/>
    </source>
</evidence>
<dbReference type="SUPFAM" id="SSF48029">
    <property type="entry name" value="FliG"/>
    <property type="match status" value="2"/>
</dbReference>
<dbReference type="PANTHER" id="PTHR30534:SF0">
    <property type="entry name" value="FLAGELLAR MOTOR SWITCH PROTEIN FLIG"/>
    <property type="match status" value="1"/>
</dbReference>
<feature type="domain" description="Flagellar motor switch protein FliG middle" evidence="13">
    <location>
        <begin position="124"/>
        <end position="195"/>
    </location>
</feature>
<evidence type="ECO:0000259" key="14">
    <source>
        <dbReference type="Pfam" id="PF14842"/>
    </source>
</evidence>
<keyword evidence="7 11" id="KW-0283">Flagellar rotation</keyword>
<evidence type="ECO:0000256" key="2">
    <source>
        <dbReference type="ARBA" id="ARBA00004515"/>
    </source>
</evidence>
<dbReference type="Pfam" id="PF14842">
    <property type="entry name" value="FliG_N"/>
    <property type="match status" value="1"/>
</dbReference>
<dbReference type="InterPro" id="IPR028263">
    <property type="entry name" value="FliG_N"/>
</dbReference>
<evidence type="ECO:0000256" key="6">
    <source>
        <dbReference type="ARBA" id="ARBA00022500"/>
    </source>
</evidence>
<keyword evidence="15" id="KW-0282">Flagellum</keyword>
<dbReference type="GO" id="GO:0071973">
    <property type="term" value="P:bacterial-type flagellum-dependent cell motility"/>
    <property type="evidence" value="ECO:0007669"/>
    <property type="project" value="InterPro"/>
</dbReference>
<dbReference type="InterPro" id="IPR023087">
    <property type="entry name" value="Flg_Motor_Flig_C"/>
</dbReference>
<keyword evidence="8 11" id="KW-0472">Membrane</keyword>
<keyword evidence="6 11" id="KW-0145">Chemotaxis</keyword>
<dbReference type="EMBL" id="SRLE01000008">
    <property type="protein sequence ID" value="TGD73152.1"/>
    <property type="molecule type" value="Genomic_DNA"/>
</dbReference>
<dbReference type="InterPro" id="IPR032779">
    <property type="entry name" value="FliG_M"/>
</dbReference>
<feature type="domain" description="Flagellar motor switch protein FliG N-terminal" evidence="14">
    <location>
        <begin position="12"/>
        <end position="110"/>
    </location>
</feature>
<feature type="domain" description="Flagellar motor switch protein FliG C-terminal" evidence="12">
    <location>
        <begin position="225"/>
        <end position="331"/>
    </location>
</feature>
<sequence length="339" mass="37233">MPKPSNNSSSGLPGLRKSAIVLLSLEEEATAEVLKHMSSREIQEVSQEMATVGQVSHADVTNVLEDFYVEAEEYSVLGVTSTDHIQNILVKVLGNDRALSLIEDITETKATHNGIDALNLIDPGTVAEMIRDEHPQIIATILVHLERGQAADILAAFEEKVRNDIMLRIATFSGVQPAALQTLTEVLTTMISGQNLKRSKMGGVKTAAEILNLMNSSTEEAIIENVRGYDEDLVQKIIDEMFLFENLENLDDASIKLVLKEIDTNTLTVALKGAPQSLVDKFLGNMSQRASQMLIEDMEARGPMRLSVVEEEQKTILQVVRRMADSGEIILSSADESYV</sequence>
<dbReference type="FunFam" id="1.10.220.30:FF:000001">
    <property type="entry name" value="Flagellar motor switch protein FliG"/>
    <property type="match status" value="1"/>
</dbReference>
<dbReference type="OrthoDB" id="9780302at2"/>
<accession>A0A4Z0M0L9</accession>
<dbReference type="InterPro" id="IPR000090">
    <property type="entry name" value="Flg_Motor_Flig"/>
</dbReference>
<evidence type="ECO:0000313" key="15">
    <source>
        <dbReference type="EMBL" id="TGD73152.1"/>
    </source>
</evidence>
<comment type="similarity">
    <text evidence="3 11">Belongs to the FliG family.</text>
</comment>
<dbReference type="InterPro" id="IPR011002">
    <property type="entry name" value="FliG_a-hlx"/>
</dbReference>
<comment type="subcellular location">
    <subcellularLocation>
        <location evidence="1 11">Bacterial flagellum basal body</location>
    </subcellularLocation>
    <subcellularLocation>
        <location evidence="2 11">Cell inner membrane</location>
        <topology evidence="2 11">Peripheral membrane protein</topology>
        <orientation evidence="2 11">Cytoplasmic side</orientation>
    </subcellularLocation>
</comment>
<dbReference type="GO" id="GO:0003774">
    <property type="term" value="F:cytoskeletal motor activity"/>
    <property type="evidence" value="ECO:0007669"/>
    <property type="project" value="InterPro"/>
</dbReference>
<proteinExistence type="inferred from homology"/>
<dbReference type="PIRSF" id="PIRSF003161">
    <property type="entry name" value="FliG"/>
    <property type="match status" value="1"/>
</dbReference>
<gene>
    <name evidence="15" type="primary">fliG</name>
    <name evidence="15" type="ORF">E4634_12815</name>
</gene>
<dbReference type="RefSeq" id="WP_135444479.1">
    <property type="nucleotide sequence ID" value="NZ_SRLE01000008.1"/>
</dbReference>
<evidence type="ECO:0000256" key="8">
    <source>
        <dbReference type="ARBA" id="ARBA00023136"/>
    </source>
</evidence>
<evidence type="ECO:0000256" key="7">
    <source>
        <dbReference type="ARBA" id="ARBA00022779"/>
    </source>
</evidence>
<dbReference type="PRINTS" id="PR00954">
    <property type="entry name" value="FLGMOTORFLIG"/>
</dbReference>
<dbReference type="AlphaFoldDB" id="A0A4Z0M0L9"/>
<evidence type="ECO:0000256" key="1">
    <source>
        <dbReference type="ARBA" id="ARBA00004117"/>
    </source>
</evidence>
<evidence type="ECO:0000256" key="4">
    <source>
        <dbReference type="ARBA" id="ARBA00021870"/>
    </source>
</evidence>
<dbReference type="Pfam" id="PF01706">
    <property type="entry name" value="FliG_C"/>
    <property type="match status" value="1"/>
</dbReference>
<dbReference type="Proteomes" id="UP000298050">
    <property type="component" value="Unassembled WGS sequence"/>
</dbReference>
<name>A0A4Z0M0L9_9GAMM</name>
<dbReference type="GO" id="GO:0006935">
    <property type="term" value="P:chemotaxis"/>
    <property type="evidence" value="ECO:0007669"/>
    <property type="project" value="UniProtKB-KW"/>
</dbReference>
<evidence type="ECO:0000256" key="11">
    <source>
        <dbReference type="PIRNR" id="PIRNR003161"/>
    </source>
</evidence>
<evidence type="ECO:0000313" key="16">
    <source>
        <dbReference type="Proteomes" id="UP000298050"/>
    </source>
</evidence>
<protein>
    <recommendedName>
        <fullName evidence="4 11">Flagellar motor switch protein FliG</fullName>
    </recommendedName>
</protein>
<keyword evidence="15" id="KW-0966">Cell projection</keyword>
<evidence type="ECO:0000259" key="12">
    <source>
        <dbReference type="Pfam" id="PF01706"/>
    </source>
</evidence>
<reference evidence="15 16" key="1">
    <citation type="submission" date="2019-04" db="EMBL/GenBank/DDBJ databases">
        <title>Taxonomy of novel Haliea sp. from mangrove soil of West Coast of India.</title>
        <authorList>
            <person name="Verma A."/>
            <person name="Kumar P."/>
            <person name="Krishnamurthi S."/>
        </authorList>
    </citation>
    <scope>NUCLEOTIDE SEQUENCE [LARGE SCALE GENOMIC DNA]</scope>
    <source>
        <strain evidence="15 16">SAOS-164</strain>
    </source>
</reference>
<keyword evidence="15" id="KW-0969">Cilium</keyword>
<dbReference type="PANTHER" id="PTHR30534">
    <property type="entry name" value="FLAGELLAR MOTOR SWITCH PROTEIN FLIG"/>
    <property type="match status" value="1"/>
</dbReference>
<dbReference type="GO" id="GO:0009425">
    <property type="term" value="C:bacterial-type flagellum basal body"/>
    <property type="evidence" value="ECO:0007669"/>
    <property type="project" value="UniProtKB-SubCell"/>
</dbReference>
<keyword evidence="11" id="KW-0997">Cell inner membrane</keyword>
<dbReference type="GO" id="GO:0005886">
    <property type="term" value="C:plasma membrane"/>
    <property type="evidence" value="ECO:0007669"/>
    <property type="project" value="UniProtKB-SubCell"/>
</dbReference>
<dbReference type="Pfam" id="PF14841">
    <property type="entry name" value="FliG_M"/>
    <property type="match status" value="1"/>
</dbReference>
<evidence type="ECO:0000256" key="10">
    <source>
        <dbReference type="ARBA" id="ARBA00025598"/>
    </source>
</evidence>
<keyword evidence="9 11" id="KW-0975">Bacterial flagellum</keyword>
<keyword evidence="5 11" id="KW-1003">Cell membrane</keyword>
<organism evidence="15 16">
    <name type="scientific">Mangrovimicrobium sediminis</name>
    <dbReference type="NCBI Taxonomy" id="2562682"/>
    <lineage>
        <taxon>Bacteria</taxon>
        <taxon>Pseudomonadati</taxon>
        <taxon>Pseudomonadota</taxon>
        <taxon>Gammaproteobacteria</taxon>
        <taxon>Cellvibrionales</taxon>
        <taxon>Halieaceae</taxon>
        <taxon>Mangrovimicrobium</taxon>
    </lineage>
</organism>
<comment type="caution">
    <text evidence="15">The sequence shown here is derived from an EMBL/GenBank/DDBJ whole genome shotgun (WGS) entry which is preliminary data.</text>
</comment>
<keyword evidence="16" id="KW-1185">Reference proteome</keyword>
<evidence type="ECO:0000256" key="5">
    <source>
        <dbReference type="ARBA" id="ARBA00022475"/>
    </source>
</evidence>
<dbReference type="Gene3D" id="1.10.220.30">
    <property type="match status" value="3"/>
</dbReference>
<comment type="function">
    <text evidence="10 11">FliG is one of three proteins (FliG, FliN, FliM) that forms the rotor-mounted switch complex (C ring), located at the base of the basal body. This complex interacts with the CheY and CheZ chemotaxis proteins, in addition to contacting components of the motor that determine the direction of flagellar rotation.</text>
</comment>
<dbReference type="NCBIfam" id="TIGR00207">
    <property type="entry name" value="fliG"/>
    <property type="match status" value="1"/>
</dbReference>